<dbReference type="Gene3D" id="2.70.70.10">
    <property type="entry name" value="Glucose Permease (Domain IIA)"/>
    <property type="match status" value="1"/>
</dbReference>
<dbReference type="Proteomes" id="UP001185984">
    <property type="component" value="Unassembled WGS sequence"/>
</dbReference>
<evidence type="ECO:0000256" key="2">
    <source>
        <dbReference type="ARBA" id="ARBA00022670"/>
    </source>
</evidence>
<evidence type="ECO:0000256" key="1">
    <source>
        <dbReference type="ARBA" id="ARBA00001947"/>
    </source>
</evidence>
<sequence length="197" mass="21035">MNRRAWGGGVAALLLCAAFAHYCVRIVPADAPQRASAPPEPRAAPPRADRPVATGALLIPVEGIPPSALVDTFTQARAGGARPHDAIDIMAARGRAVLAAADGRVEKLFWSEDGGRTLYQRSADGRLVYYYAHLDSYAPGLTEGQALRRGQTIATVGSTGNADEAAPHLHFAVHVMRPDEPWYGGRPINPYPLLVRP</sequence>
<dbReference type="InterPro" id="IPR016047">
    <property type="entry name" value="M23ase_b-sheet_dom"/>
</dbReference>
<organism evidence="8 9">
    <name type="scientific">Sphingobium naphthae</name>
    <dbReference type="NCBI Taxonomy" id="1886786"/>
    <lineage>
        <taxon>Bacteria</taxon>
        <taxon>Pseudomonadati</taxon>
        <taxon>Pseudomonadota</taxon>
        <taxon>Alphaproteobacteria</taxon>
        <taxon>Sphingomonadales</taxon>
        <taxon>Sphingomonadaceae</taxon>
        <taxon>Sphingobium</taxon>
    </lineage>
</organism>
<dbReference type="SUPFAM" id="SSF51261">
    <property type="entry name" value="Duplicated hybrid motif"/>
    <property type="match status" value="1"/>
</dbReference>
<evidence type="ECO:0000256" key="3">
    <source>
        <dbReference type="ARBA" id="ARBA00022723"/>
    </source>
</evidence>
<keyword evidence="3" id="KW-0479">Metal-binding</keyword>
<dbReference type="Pfam" id="PF01551">
    <property type="entry name" value="Peptidase_M23"/>
    <property type="match status" value="1"/>
</dbReference>
<evidence type="ECO:0000256" key="6">
    <source>
        <dbReference type="ARBA" id="ARBA00023049"/>
    </source>
</evidence>
<dbReference type="EMBL" id="JAPTHD010000001">
    <property type="protein sequence ID" value="MDV5822324.1"/>
    <property type="molecule type" value="Genomic_DNA"/>
</dbReference>
<name>A0ABU3ZS22_9SPHN</name>
<dbReference type="RefSeq" id="WP_317515539.1">
    <property type="nucleotide sequence ID" value="NZ_JAPTHD010000001.1"/>
</dbReference>
<keyword evidence="9" id="KW-1185">Reference proteome</keyword>
<comment type="caution">
    <text evidence="8">The sequence shown here is derived from an EMBL/GenBank/DDBJ whole genome shotgun (WGS) entry which is preliminary data.</text>
</comment>
<keyword evidence="5" id="KW-0862">Zinc</keyword>
<protein>
    <submittedName>
        <fullName evidence="8">M23 family metallopeptidase</fullName>
    </submittedName>
</protein>
<accession>A0ABU3ZS22</accession>
<keyword evidence="2" id="KW-0645">Protease</keyword>
<dbReference type="InterPro" id="IPR011055">
    <property type="entry name" value="Dup_hybrid_motif"/>
</dbReference>
<proteinExistence type="predicted"/>
<dbReference type="InterPro" id="IPR050570">
    <property type="entry name" value="Cell_wall_metabolism_enzyme"/>
</dbReference>
<dbReference type="PANTHER" id="PTHR21666:SF288">
    <property type="entry name" value="CELL DIVISION PROTEIN YTFB"/>
    <property type="match status" value="1"/>
</dbReference>
<feature type="domain" description="M23ase beta-sheet core" evidence="7">
    <location>
        <begin position="83"/>
        <end position="189"/>
    </location>
</feature>
<dbReference type="PANTHER" id="PTHR21666">
    <property type="entry name" value="PEPTIDASE-RELATED"/>
    <property type="match status" value="1"/>
</dbReference>
<reference evidence="9" key="1">
    <citation type="journal article" date="2022" name="J Environ Chem Eng">
        <title>Biodegradation of petroleum oil using a constructed nonpathogenic and heavy metal-tolerant bacterial consortium isolated from marine sponges.</title>
        <authorList>
            <person name="Dechsakulwatana C."/>
            <person name="Rungsihiranrut A."/>
            <person name="Muangchinda C."/>
            <person name="Ningthoujam R."/>
            <person name="Klankeo P."/>
            <person name="Pinyakong O."/>
        </authorList>
    </citation>
    <scope>NUCLEOTIDE SEQUENCE [LARGE SCALE GENOMIC DNA]</scope>
    <source>
        <strain evidence="9">MO2-4</strain>
    </source>
</reference>
<evidence type="ECO:0000256" key="4">
    <source>
        <dbReference type="ARBA" id="ARBA00022801"/>
    </source>
</evidence>
<evidence type="ECO:0000256" key="5">
    <source>
        <dbReference type="ARBA" id="ARBA00022833"/>
    </source>
</evidence>
<keyword evidence="6" id="KW-0482">Metalloprotease</keyword>
<evidence type="ECO:0000259" key="7">
    <source>
        <dbReference type="Pfam" id="PF01551"/>
    </source>
</evidence>
<keyword evidence="4" id="KW-0378">Hydrolase</keyword>
<dbReference type="CDD" id="cd12797">
    <property type="entry name" value="M23_peptidase"/>
    <property type="match status" value="1"/>
</dbReference>
<evidence type="ECO:0000313" key="9">
    <source>
        <dbReference type="Proteomes" id="UP001185984"/>
    </source>
</evidence>
<gene>
    <name evidence="8" type="ORF">O0R41_01735</name>
</gene>
<evidence type="ECO:0000313" key="8">
    <source>
        <dbReference type="EMBL" id="MDV5822324.1"/>
    </source>
</evidence>
<comment type="cofactor">
    <cofactor evidence="1">
        <name>Zn(2+)</name>
        <dbReference type="ChEBI" id="CHEBI:29105"/>
    </cofactor>
</comment>